<dbReference type="Gene3D" id="3.80.10.10">
    <property type="entry name" value="Ribonuclease Inhibitor"/>
    <property type="match status" value="2"/>
</dbReference>
<dbReference type="PANTHER" id="PTHR13318">
    <property type="entry name" value="PARTNER OF PAIRED, ISOFORM B-RELATED"/>
    <property type="match status" value="1"/>
</dbReference>
<dbReference type="SUPFAM" id="SSF52047">
    <property type="entry name" value="RNI-like"/>
    <property type="match status" value="1"/>
</dbReference>
<organism evidence="3 4">
    <name type="scientific">Larinioides sclopetarius</name>
    <dbReference type="NCBI Taxonomy" id="280406"/>
    <lineage>
        <taxon>Eukaryota</taxon>
        <taxon>Metazoa</taxon>
        <taxon>Ecdysozoa</taxon>
        <taxon>Arthropoda</taxon>
        <taxon>Chelicerata</taxon>
        <taxon>Arachnida</taxon>
        <taxon>Araneae</taxon>
        <taxon>Araneomorphae</taxon>
        <taxon>Entelegynae</taxon>
        <taxon>Araneoidea</taxon>
        <taxon>Araneidae</taxon>
        <taxon>Larinioides</taxon>
    </lineage>
</organism>
<dbReference type="SMART" id="SM00367">
    <property type="entry name" value="LRR_CC"/>
    <property type="match status" value="5"/>
</dbReference>
<dbReference type="Pfam" id="PF12937">
    <property type="entry name" value="F-box-like"/>
    <property type="match status" value="1"/>
</dbReference>
<dbReference type="InterPro" id="IPR006553">
    <property type="entry name" value="Leu-rich_rpt_Cys-con_subtyp"/>
</dbReference>
<gene>
    <name evidence="3" type="ORF">LARSCL_LOCUS8492</name>
</gene>
<feature type="domain" description="F-box" evidence="2">
    <location>
        <begin position="248"/>
        <end position="294"/>
    </location>
</feature>
<dbReference type="InterPro" id="IPR001810">
    <property type="entry name" value="F-box_dom"/>
</dbReference>
<proteinExistence type="predicted"/>
<protein>
    <recommendedName>
        <fullName evidence="2">F-box domain-containing protein</fullName>
    </recommendedName>
</protein>
<accession>A0AAV1ZWL0</accession>
<name>A0AAV1ZWL0_9ARAC</name>
<evidence type="ECO:0000313" key="3">
    <source>
        <dbReference type="EMBL" id="CAL1276186.1"/>
    </source>
</evidence>
<evidence type="ECO:0000313" key="4">
    <source>
        <dbReference type="Proteomes" id="UP001497382"/>
    </source>
</evidence>
<dbReference type="InterPro" id="IPR036047">
    <property type="entry name" value="F-box-like_dom_sf"/>
</dbReference>
<dbReference type="GO" id="GO:0019005">
    <property type="term" value="C:SCF ubiquitin ligase complex"/>
    <property type="evidence" value="ECO:0007669"/>
    <property type="project" value="TreeGrafter"/>
</dbReference>
<dbReference type="InterPro" id="IPR032675">
    <property type="entry name" value="LRR_dom_sf"/>
</dbReference>
<evidence type="ECO:0000259" key="2">
    <source>
        <dbReference type="PROSITE" id="PS50181"/>
    </source>
</evidence>
<sequence>MLRRSGGIFKPVEVEEDTILYKMDNAASKKGRSVISLRASEVVDFSSQYGSNDSLSYTAQNIVGPPTVYPDTGDNAYSFQLRTYGEWWEKLPSNLKSSPILPHTTPAESQDFIEFRVEKRVVPLLLRVYEVYNPGAIVKVLCYCYDTERWVVMWKGEPQVLPPEESHCFSVEVEGIDFMTDFYRLEFHHKHLDYFCEVDGLILYGECKFCNYFPGYNLPKSTRKESIQKYPTNSGQKTIFKDETSQNSTCLDVLPSEVTSFIFSFLDIQSLCSASKTSKIFQKICYDPTLYKDLNLQLYWHLVDVNALKSLQPRLSLLRKLNISWCGGQGRITTSYFIEFLEVNCQNLTSLRLANCPFVNDDCLKAVANYCPHLKALDMRCCHAKDLTQGGFRYISQISKLIYLDLYRTKIDDKSLNAIVKSLKLEHLLFGGCTDLHSINDIVVAIGKYLKSSLRTLDVWRATELRCAAVYAIAECNNLVELDMGWCYQIDASCGCIKHLIAHCPKLKKLFLTAIRTVSNNELNAIALHCPDMEQLDILGTNEYTLIGLRNLLQKCKKMKLLDISYAAPEVKLNVSNLRTMFSDVNIKCSLPRNVDEGF</sequence>
<dbReference type="CDD" id="cd22117">
    <property type="entry name" value="F-box_FBXL4"/>
    <property type="match status" value="1"/>
</dbReference>
<reference evidence="3 4" key="1">
    <citation type="submission" date="2024-04" db="EMBL/GenBank/DDBJ databases">
        <authorList>
            <person name="Rising A."/>
            <person name="Reimegard J."/>
            <person name="Sonavane S."/>
            <person name="Akerstrom W."/>
            <person name="Nylinder S."/>
            <person name="Hedman E."/>
            <person name="Kallberg Y."/>
        </authorList>
    </citation>
    <scope>NUCLEOTIDE SEQUENCE [LARGE SCALE GENOMIC DNA]</scope>
</reference>
<dbReference type="SUPFAM" id="SSF81383">
    <property type="entry name" value="F-box domain"/>
    <property type="match status" value="1"/>
</dbReference>
<dbReference type="PANTHER" id="PTHR13318:SF152">
    <property type="entry name" value="F-BOX_LRR-REPEAT PROTEIN 4"/>
    <property type="match status" value="1"/>
</dbReference>
<dbReference type="GO" id="GO:0031146">
    <property type="term" value="P:SCF-dependent proteasomal ubiquitin-dependent protein catabolic process"/>
    <property type="evidence" value="ECO:0007669"/>
    <property type="project" value="TreeGrafter"/>
</dbReference>
<dbReference type="PROSITE" id="PS50181">
    <property type="entry name" value="FBOX"/>
    <property type="match status" value="1"/>
</dbReference>
<dbReference type="Gene3D" id="1.20.1280.50">
    <property type="match status" value="1"/>
</dbReference>
<keyword evidence="1" id="KW-0833">Ubl conjugation pathway</keyword>
<dbReference type="AlphaFoldDB" id="A0AAV1ZWL0"/>
<dbReference type="SMART" id="SM00256">
    <property type="entry name" value="FBOX"/>
    <property type="match status" value="1"/>
</dbReference>
<keyword evidence="4" id="KW-1185">Reference proteome</keyword>
<dbReference type="EMBL" id="CAXIEN010000091">
    <property type="protein sequence ID" value="CAL1276186.1"/>
    <property type="molecule type" value="Genomic_DNA"/>
</dbReference>
<dbReference type="Proteomes" id="UP001497382">
    <property type="component" value="Unassembled WGS sequence"/>
</dbReference>
<comment type="caution">
    <text evidence="3">The sequence shown here is derived from an EMBL/GenBank/DDBJ whole genome shotgun (WGS) entry which is preliminary data.</text>
</comment>
<evidence type="ECO:0000256" key="1">
    <source>
        <dbReference type="ARBA" id="ARBA00022786"/>
    </source>
</evidence>